<dbReference type="Pfam" id="PF03773">
    <property type="entry name" value="ArsP_1"/>
    <property type="match status" value="1"/>
</dbReference>
<evidence type="ECO:0000256" key="3">
    <source>
        <dbReference type="ARBA" id="ARBA00022475"/>
    </source>
</evidence>
<proteinExistence type="inferred from homology"/>
<keyword evidence="3" id="KW-1003">Cell membrane</keyword>
<feature type="transmembrane region" description="Helical" evidence="7">
    <location>
        <begin position="46"/>
        <end position="68"/>
    </location>
</feature>
<feature type="transmembrane region" description="Helical" evidence="7">
    <location>
        <begin position="88"/>
        <end position="110"/>
    </location>
</feature>
<protein>
    <submittedName>
        <fullName evidence="8">Permease</fullName>
    </submittedName>
</protein>
<dbReference type="PANTHER" id="PTHR34184:SF4">
    <property type="entry name" value="UPF0718 PROTEIN YCGR"/>
    <property type="match status" value="1"/>
</dbReference>
<keyword evidence="6 7" id="KW-0472">Membrane</keyword>
<evidence type="ECO:0000256" key="7">
    <source>
        <dbReference type="SAM" id="Phobius"/>
    </source>
</evidence>
<organism evidence="8 9">
    <name type="scientific">Metabacillus rhizolycopersici</name>
    <dbReference type="NCBI Taxonomy" id="2875709"/>
    <lineage>
        <taxon>Bacteria</taxon>
        <taxon>Bacillati</taxon>
        <taxon>Bacillota</taxon>
        <taxon>Bacilli</taxon>
        <taxon>Bacillales</taxon>
        <taxon>Bacillaceae</taxon>
        <taxon>Metabacillus</taxon>
    </lineage>
</organism>
<keyword evidence="4 7" id="KW-0812">Transmembrane</keyword>
<evidence type="ECO:0000313" key="9">
    <source>
        <dbReference type="Proteomes" id="UP001165287"/>
    </source>
</evidence>
<feature type="transmembrane region" description="Helical" evidence="7">
    <location>
        <begin position="310"/>
        <end position="332"/>
    </location>
</feature>
<evidence type="ECO:0000256" key="5">
    <source>
        <dbReference type="ARBA" id="ARBA00022989"/>
    </source>
</evidence>
<feature type="transmembrane region" description="Helical" evidence="7">
    <location>
        <begin position="12"/>
        <end position="34"/>
    </location>
</feature>
<comment type="similarity">
    <text evidence="2">Belongs to the UPF0718 family.</text>
</comment>
<dbReference type="EMBL" id="JAIQUM010000024">
    <property type="protein sequence ID" value="MBZ5751017.1"/>
    <property type="molecule type" value="Genomic_DNA"/>
</dbReference>
<sequence>MNKSAMIVKEFIGLALIAMFFYLFLFVDFQGFSFEMPKRFLNVNTIFLSIVLEAIPFILLGVFVSALIQTFVSEELVKRFLPKNAIIALLPAALLGAIFPICECAIVPVVRRLIKKGMPLHVGVVLLVGAPILNPVVFASTYYAFQSTTEIVYARMGLAFVISIVMGLIMYLLFKNRNQLKWSKDELIGRMKAEEALKDVGKIKSTLFHASDEFFEMGKYLIIGALIASLFQTFLDRSILMELGSNETTSPAIMMAFGFILSLCSEADAFVAASFGGTFSAGSLIAFLVYGPMIDLKNTFMLFAFFKAKFVVTFVIVVTIVVYVSVLVYQQILL</sequence>
<reference evidence="8" key="1">
    <citation type="submission" date="2024-05" db="EMBL/GenBank/DDBJ databases">
        <title>Metabacillus sp. nov., isolated from the rhizosphere soil of tomato plants.</title>
        <authorList>
            <person name="Ma R."/>
        </authorList>
    </citation>
    <scope>NUCLEOTIDE SEQUENCE</scope>
    <source>
        <strain evidence="8">DBTR6</strain>
    </source>
</reference>
<feature type="transmembrane region" description="Helical" evidence="7">
    <location>
        <begin position="122"/>
        <end position="145"/>
    </location>
</feature>
<keyword evidence="9" id="KW-1185">Reference proteome</keyword>
<evidence type="ECO:0000313" key="8">
    <source>
        <dbReference type="EMBL" id="MBZ5751017.1"/>
    </source>
</evidence>
<accession>A0ABS7USF8</accession>
<feature type="transmembrane region" description="Helical" evidence="7">
    <location>
        <begin position="217"/>
        <end position="235"/>
    </location>
</feature>
<evidence type="ECO:0000256" key="6">
    <source>
        <dbReference type="ARBA" id="ARBA00023136"/>
    </source>
</evidence>
<dbReference type="InterPro" id="IPR052923">
    <property type="entry name" value="UPF0718"/>
</dbReference>
<name>A0ABS7USF8_9BACI</name>
<dbReference type="PANTHER" id="PTHR34184">
    <property type="entry name" value="UPF0718 PROTEIN YCGR"/>
    <property type="match status" value="1"/>
</dbReference>
<evidence type="ECO:0000256" key="4">
    <source>
        <dbReference type="ARBA" id="ARBA00022692"/>
    </source>
</evidence>
<dbReference type="RefSeq" id="WP_224139294.1">
    <property type="nucleotide sequence ID" value="NZ_JAIQUM010000024.1"/>
</dbReference>
<evidence type="ECO:0000256" key="1">
    <source>
        <dbReference type="ARBA" id="ARBA00004651"/>
    </source>
</evidence>
<feature type="transmembrane region" description="Helical" evidence="7">
    <location>
        <begin position="151"/>
        <end position="174"/>
    </location>
</feature>
<feature type="transmembrane region" description="Helical" evidence="7">
    <location>
        <begin position="269"/>
        <end position="290"/>
    </location>
</feature>
<keyword evidence="5 7" id="KW-1133">Transmembrane helix</keyword>
<comment type="subcellular location">
    <subcellularLocation>
        <location evidence="1">Cell membrane</location>
        <topology evidence="1">Multi-pass membrane protein</topology>
    </subcellularLocation>
</comment>
<evidence type="ECO:0000256" key="2">
    <source>
        <dbReference type="ARBA" id="ARBA00006386"/>
    </source>
</evidence>
<gene>
    <name evidence="8" type="ORF">K9V48_12345</name>
</gene>
<comment type="caution">
    <text evidence="8">The sequence shown here is derived from an EMBL/GenBank/DDBJ whole genome shotgun (WGS) entry which is preliminary data.</text>
</comment>
<dbReference type="InterPro" id="IPR005524">
    <property type="entry name" value="DUF318"/>
</dbReference>
<dbReference type="Proteomes" id="UP001165287">
    <property type="component" value="Unassembled WGS sequence"/>
</dbReference>